<dbReference type="STRING" id="1142394.PSMK_16960"/>
<dbReference type="KEGG" id="phm:PSMK_16960"/>
<dbReference type="AlphaFoldDB" id="I0IF17"/>
<dbReference type="EMBL" id="AP012338">
    <property type="protein sequence ID" value="BAM03855.1"/>
    <property type="molecule type" value="Genomic_DNA"/>
</dbReference>
<feature type="region of interest" description="Disordered" evidence="1">
    <location>
        <begin position="38"/>
        <end position="57"/>
    </location>
</feature>
<evidence type="ECO:0000313" key="3">
    <source>
        <dbReference type="Proteomes" id="UP000007881"/>
    </source>
</evidence>
<evidence type="ECO:0000313" key="2">
    <source>
        <dbReference type="EMBL" id="BAM03855.1"/>
    </source>
</evidence>
<reference evidence="2 3" key="1">
    <citation type="submission" date="2012-02" db="EMBL/GenBank/DDBJ databases">
        <title>Complete genome sequence of Phycisphaera mikurensis NBRC 102666.</title>
        <authorList>
            <person name="Ankai A."/>
            <person name="Hosoyama A."/>
            <person name="Terui Y."/>
            <person name="Sekine M."/>
            <person name="Fukai R."/>
            <person name="Kato Y."/>
            <person name="Nakamura S."/>
            <person name="Yamada-Narita S."/>
            <person name="Kawakoshi A."/>
            <person name="Fukunaga Y."/>
            <person name="Yamazaki S."/>
            <person name="Fujita N."/>
        </authorList>
    </citation>
    <scope>NUCLEOTIDE SEQUENCE [LARGE SCALE GENOMIC DNA]</scope>
    <source>
        <strain evidence="3">NBRC 102666 / KCTC 22515 / FYK2301M01</strain>
    </source>
</reference>
<organism evidence="2 3">
    <name type="scientific">Phycisphaera mikurensis (strain NBRC 102666 / KCTC 22515 / FYK2301M01)</name>
    <dbReference type="NCBI Taxonomy" id="1142394"/>
    <lineage>
        <taxon>Bacteria</taxon>
        <taxon>Pseudomonadati</taxon>
        <taxon>Planctomycetota</taxon>
        <taxon>Phycisphaerae</taxon>
        <taxon>Phycisphaerales</taxon>
        <taxon>Phycisphaeraceae</taxon>
        <taxon>Phycisphaera</taxon>
    </lineage>
</organism>
<evidence type="ECO:0000256" key="1">
    <source>
        <dbReference type="SAM" id="MobiDB-lite"/>
    </source>
</evidence>
<dbReference type="Proteomes" id="UP000007881">
    <property type="component" value="Chromosome"/>
</dbReference>
<keyword evidence="3" id="KW-1185">Reference proteome</keyword>
<dbReference type="HOGENOM" id="CLU_2410690_0_0_0"/>
<name>I0IF17_PHYMF</name>
<dbReference type="RefSeq" id="WP_014437073.1">
    <property type="nucleotide sequence ID" value="NC_017080.1"/>
</dbReference>
<feature type="region of interest" description="Disordered" evidence="1">
    <location>
        <begin position="72"/>
        <end position="92"/>
    </location>
</feature>
<feature type="compositionally biased region" description="Basic and acidic residues" evidence="1">
    <location>
        <begin position="82"/>
        <end position="92"/>
    </location>
</feature>
<sequence length="92" mass="9920">MSTLHLRASVENGRLVTPLPPELADTATDGTTFDIHVELPGPDEQDPPLPKPSDGPEAFLRYLESLTSLGDIVLPPNDDVPDSPRRAHGEVD</sequence>
<gene>
    <name evidence="2" type="ordered locus">PSMK_16960</name>
</gene>
<protein>
    <submittedName>
        <fullName evidence="2">Uncharacterized protein</fullName>
    </submittedName>
</protein>
<accession>I0IF17</accession>
<proteinExistence type="predicted"/>